<comment type="caution">
    <text evidence="2">The sequence shown here is derived from an EMBL/GenBank/DDBJ whole genome shotgun (WGS) entry which is preliminary data.</text>
</comment>
<dbReference type="AlphaFoldDB" id="A0AAD3Y374"/>
<organism evidence="2 3">
    <name type="scientific">Nepenthes gracilis</name>
    <name type="common">Slender pitcher plant</name>
    <dbReference type="NCBI Taxonomy" id="150966"/>
    <lineage>
        <taxon>Eukaryota</taxon>
        <taxon>Viridiplantae</taxon>
        <taxon>Streptophyta</taxon>
        <taxon>Embryophyta</taxon>
        <taxon>Tracheophyta</taxon>
        <taxon>Spermatophyta</taxon>
        <taxon>Magnoliopsida</taxon>
        <taxon>eudicotyledons</taxon>
        <taxon>Gunneridae</taxon>
        <taxon>Pentapetalae</taxon>
        <taxon>Caryophyllales</taxon>
        <taxon>Nepenthaceae</taxon>
        <taxon>Nepenthes</taxon>
    </lineage>
</organism>
<feature type="signal peptide" evidence="1">
    <location>
        <begin position="1"/>
        <end position="16"/>
    </location>
</feature>
<protein>
    <submittedName>
        <fullName evidence="2">Uncharacterized protein</fullName>
    </submittedName>
</protein>
<keyword evidence="1" id="KW-0732">Signal</keyword>
<proteinExistence type="predicted"/>
<dbReference type="EMBL" id="BSYO01000033">
    <property type="protein sequence ID" value="GMH27822.1"/>
    <property type="molecule type" value="Genomic_DNA"/>
</dbReference>
<evidence type="ECO:0000313" key="2">
    <source>
        <dbReference type="EMBL" id="GMH27822.1"/>
    </source>
</evidence>
<name>A0AAD3Y374_NEPGR</name>
<dbReference type="Proteomes" id="UP001279734">
    <property type="component" value="Unassembled WGS sequence"/>
</dbReference>
<sequence>MFAFLSIGVGIGTGLAFPEQSQSGIMLEVEQKVAVNLSGTTMLRHLRELFILDLVNYMMATCETDVLFQKFSSPWTLELQFINCCISILVKLQQELGVWLVLDQVRVLWWKLQQGESSQLLSFSNWAMRGKNSTKIWNNCASDKLVLATFLLPHNCTFKVNLEPEIEKLKKKLAASTREHLNPHEVGIVGEDTGWDAKCACFLDDPAKTWSFKAHSKDFTAKYICALQKQQRGMVGGNMYVKTLCSICYKYLKPIQGDLQELWRLVTKLETMTMDFKLAVYCHIKVGHDHVKELLICKEPLLKEIMLKNKASNKRNPFSKCFKQRLARLGSLLWSALGCETKISAVLAALDCIGQFSW</sequence>
<reference evidence="2" key="1">
    <citation type="submission" date="2023-05" db="EMBL/GenBank/DDBJ databases">
        <title>Nepenthes gracilis genome sequencing.</title>
        <authorList>
            <person name="Fukushima K."/>
        </authorList>
    </citation>
    <scope>NUCLEOTIDE SEQUENCE</scope>
    <source>
        <strain evidence="2">SING2019-196</strain>
    </source>
</reference>
<accession>A0AAD3Y374</accession>
<feature type="chain" id="PRO_5042138362" evidence="1">
    <location>
        <begin position="17"/>
        <end position="358"/>
    </location>
</feature>
<gene>
    <name evidence="2" type="ORF">Nepgr_029665</name>
</gene>
<evidence type="ECO:0000313" key="3">
    <source>
        <dbReference type="Proteomes" id="UP001279734"/>
    </source>
</evidence>
<keyword evidence="3" id="KW-1185">Reference proteome</keyword>
<evidence type="ECO:0000256" key="1">
    <source>
        <dbReference type="SAM" id="SignalP"/>
    </source>
</evidence>